<organism evidence="2 3">
    <name type="scientific">Paenibacillus chartarius</name>
    <dbReference type="NCBI Taxonomy" id="747481"/>
    <lineage>
        <taxon>Bacteria</taxon>
        <taxon>Bacillati</taxon>
        <taxon>Bacillota</taxon>
        <taxon>Bacilli</taxon>
        <taxon>Bacillales</taxon>
        <taxon>Paenibacillaceae</taxon>
        <taxon>Paenibacillus</taxon>
    </lineage>
</organism>
<dbReference type="EMBL" id="JBHLWN010000124">
    <property type="protein sequence ID" value="MFC0216684.1"/>
    <property type="molecule type" value="Genomic_DNA"/>
</dbReference>
<reference evidence="2 3" key="1">
    <citation type="submission" date="2024-09" db="EMBL/GenBank/DDBJ databases">
        <authorList>
            <person name="Sun Q."/>
            <person name="Mori K."/>
        </authorList>
    </citation>
    <scope>NUCLEOTIDE SEQUENCE [LARGE SCALE GENOMIC DNA]</scope>
    <source>
        <strain evidence="2 3">CCM 7759</strain>
    </source>
</reference>
<evidence type="ECO:0000259" key="1">
    <source>
        <dbReference type="Pfam" id="PF12867"/>
    </source>
</evidence>
<evidence type="ECO:0000313" key="2">
    <source>
        <dbReference type="EMBL" id="MFC0216684.1"/>
    </source>
</evidence>
<sequence>MIGFAELEPFLDRKRHELLAAVDWFDPVSEAKSLREAEGGWTPCDVLEHVAMVERMVTAQVQLLLDSAPALPSEPAGDKLVDITEPFRERGLLGSKKKTPPHLEPSGLMSYEEAMREMQESRAQLKALLPHLALRETNALIAPHPLGLSLNACQWVLFSAFHEWSHIHQLKRIRAAHPRA</sequence>
<name>A0ABV6DVJ6_9BACL</name>
<protein>
    <submittedName>
        <fullName evidence="2">DinB family protein</fullName>
    </submittedName>
</protein>
<gene>
    <name evidence="2" type="ORF">ACFFK0_30255</name>
</gene>
<dbReference type="Proteomes" id="UP001589776">
    <property type="component" value="Unassembled WGS sequence"/>
</dbReference>
<dbReference type="Gene3D" id="1.20.120.450">
    <property type="entry name" value="dinb family like domain"/>
    <property type="match status" value="1"/>
</dbReference>
<feature type="domain" description="DinB-like" evidence="1">
    <location>
        <begin position="12"/>
        <end position="170"/>
    </location>
</feature>
<dbReference type="Pfam" id="PF12867">
    <property type="entry name" value="DinB_2"/>
    <property type="match status" value="1"/>
</dbReference>
<proteinExistence type="predicted"/>
<dbReference type="SUPFAM" id="SSF109854">
    <property type="entry name" value="DinB/YfiT-like putative metalloenzymes"/>
    <property type="match status" value="1"/>
</dbReference>
<keyword evidence="3" id="KW-1185">Reference proteome</keyword>
<dbReference type="InterPro" id="IPR034660">
    <property type="entry name" value="DinB/YfiT-like"/>
</dbReference>
<accession>A0ABV6DVJ6</accession>
<dbReference type="RefSeq" id="WP_377475103.1">
    <property type="nucleotide sequence ID" value="NZ_JBHLWN010000124.1"/>
</dbReference>
<comment type="caution">
    <text evidence="2">The sequence shown here is derived from an EMBL/GenBank/DDBJ whole genome shotgun (WGS) entry which is preliminary data.</text>
</comment>
<dbReference type="InterPro" id="IPR024775">
    <property type="entry name" value="DinB-like"/>
</dbReference>
<evidence type="ECO:0000313" key="3">
    <source>
        <dbReference type="Proteomes" id="UP001589776"/>
    </source>
</evidence>